<dbReference type="AlphaFoldDB" id="A0A1I7WVQ9"/>
<dbReference type="Proteomes" id="UP000095283">
    <property type="component" value="Unplaced"/>
</dbReference>
<dbReference type="SUPFAM" id="SSF54001">
    <property type="entry name" value="Cysteine proteinases"/>
    <property type="match status" value="1"/>
</dbReference>
<keyword evidence="1" id="KW-1185">Reference proteome</keyword>
<name>A0A1I7WVQ9_HETBA</name>
<dbReference type="InterPro" id="IPR038765">
    <property type="entry name" value="Papain-like_cys_pep_sf"/>
</dbReference>
<organism evidence="1 2">
    <name type="scientific">Heterorhabditis bacteriophora</name>
    <name type="common">Entomopathogenic nematode worm</name>
    <dbReference type="NCBI Taxonomy" id="37862"/>
    <lineage>
        <taxon>Eukaryota</taxon>
        <taxon>Metazoa</taxon>
        <taxon>Ecdysozoa</taxon>
        <taxon>Nematoda</taxon>
        <taxon>Chromadorea</taxon>
        <taxon>Rhabditida</taxon>
        <taxon>Rhabditina</taxon>
        <taxon>Rhabditomorpha</taxon>
        <taxon>Strongyloidea</taxon>
        <taxon>Heterorhabditidae</taxon>
        <taxon>Heterorhabditis</taxon>
    </lineage>
</organism>
<reference evidence="2" key="1">
    <citation type="submission" date="2016-11" db="UniProtKB">
        <authorList>
            <consortium name="WormBaseParasite"/>
        </authorList>
    </citation>
    <scope>IDENTIFICATION</scope>
</reference>
<protein>
    <submittedName>
        <fullName evidence="2">Uncharacterized protein</fullName>
    </submittedName>
</protein>
<proteinExistence type="predicted"/>
<dbReference type="WBParaSite" id="Hba_09223">
    <property type="protein sequence ID" value="Hba_09223"/>
    <property type="gene ID" value="Hba_09223"/>
</dbReference>
<evidence type="ECO:0000313" key="2">
    <source>
        <dbReference type="WBParaSite" id="Hba_09223"/>
    </source>
</evidence>
<accession>A0A1I7WVQ9</accession>
<dbReference type="Gene3D" id="3.90.70.10">
    <property type="entry name" value="Cysteine proteinases"/>
    <property type="match status" value="1"/>
</dbReference>
<evidence type="ECO:0000313" key="1">
    <source>
        <dbReference type="Proteomes" id="UP000095283"/>
    </source>
</evidence>
<sequence>MGKTASNASAPKKETNRRKVVFRDEAMGAAALLGDDITFDNAWVIYKLDCFDCTLHDVHNPKSVNCRDNPYCIKRLGLEKFEKLIKAEKANSAKVEEVNAVLSLVCNLSFHYFNILIIFGDLFERSFFKVWYNEPVFRQIIFDWRPSADYIRLEDYRCDVCNEQGKVKRQTISEKLPPVLMLQLNRYVFDA</sequence>